<feature type="region of interest" description="Disordered" evidence="1">
    <location>
        <begin position="1"/>
        <end position="96"/>
    </location>
</feature>
<feature type="compositionally biased region" description="Basic and acidic residues" evidence="1">
    <location>
        <begin position="27"/>
        <end position="53"/>
    </location>
</feature>
<gene>
    <name evidence="2" type="ORF">R1flu_017146</name>
</gene>
<dbReference type="EMBL" id="JBHFFA010000004">
    <property type="protein sequence ID" value="KAL2632460.1"/>
    <property type="molecule type" value="Genomic_DNA"/>
</dbReference>
<evidence type="ECO:0000256" key="1">
    <source>
        <dbReference type="SAM" id="MobiDB-lite"/>
    </source>
</evidence>
<comment type="caution">
    <text evidence="2">The sequence shown here is derived from an EMBL/GenBank/DDBJ whole genome shotgun (WGS) entry which is preliminary data.</text>
</comment>
<proteinExistence type="predicted"/>
<feature type="compositionally biased region" description="Basic and acidic residues" evidence="1">
    <location>
        <begin position="78"/>
        <end position="96"/>
    </location>
</feature>
<protein>
    <submittedName>
        <fullName evidence="2">Uncharacterized protein</fullName>
    </submittedName>
</protein>
<organism evidence="2 3">
    <name type="scientific">Riccia fluitans</name>
    <dbReference type="NCBI Taxonomy" id="41844"/>
    <lineage>
        <taxon>Eukaryota</taxon>
        <taxon>Viridiplantae</taxon>
        <taxon>Streptophyta</taxon>
        <taxon>Embryophyta</taxon>
        <taxon>Marchantiophyta</taxon>
        <taxon>Marchantiopsida</taxon>
        <taxon>Marchantiidae</taxon>
        <taxon>Marchantiales</taxon>
        <taxon>Ricciaceae</taxon>
        <taxon>Riccia</taxon>
    </lineage>
</organism>
<name>A0ABD1YP91_9MARC</name>
<accession>A0ABD1YP91</accession>
<dbReference type="AlphaFoldDB" id="A0ABD1YP91"/>
<dbReference type="Proteomes" id="UP001605036">
    <property type="component" value="Unassembled WGS sequence"/>
</dbReference>
<evidence type="ECO:0000313" key="2">
    <source>
        <dbReference type="EMBL" id="KAL2632460.1"/>
    </source>
</evidence>
<keyword evidence="3" id="KW-1185">Reference proteome</keyword>
<evidence type="ECO:0000313" key="3">
    <source>
        <dbReference type="Proteomes" id="UP001605036"/>
    </source>
</evidence>
<reference evidence="2 3" key="1">
    <citation type="submission" date="2024-09" db="EMBL/GenBank/DDBJ databases">
        <title>Chromosome-scale assembly of Riccia fluitans.</title>
        <authorList>
            <person name="Paukszto L."/>
            <person name="Sawicki J."/>
            <person name="Karawczyk K."/>
            <person name="Piernik-Szablinska J."/>
            <person name="Szczecinska M."/>
            <person name="Mazdziarz M."/>
        </authorList>
    </citation>
    <scope>NUCLEOTIDE SEQUENCE [LARGE SCALE GENOMIC DNA]</scope>
    <source>
        <strain evidence="2">Rf_01</strain>
        <tissue evidence="2">Aerial parts of the thallus</tissue>
    </source>
</reference>
<sequence>MLSLPPRTRNLGGSRLDLENPGTPARSWKEPNSEKVGRISIKLDAEDSSETTHRHAGNADDSNDEEISNSTGSNEGSARAEGRSGLEEELGRLGFL</sequence>